<proteinExistence type="predicted"/>
<dbReference type="PANTHER" id="PTHR12399:SF0">
    <property type="entry name" value="EUKARYOTIC TRANSLATION INITIATION FACTOR 3 SUBUNIT D"/>
    <property type="match status" value="1"/>
</dbReference>
<dbReference type="AlphaFoldDB" id="A0A9D4CYP2"/>
<accession>A0A9D4CYP2</accession>
<evidence type="ECO:0000256" key="2">
    <source>
        <dbReference type="ARBA" id="ARBA00022540"/>
    </source>
</evidence>
<evidence type="ECO:0000313" key="6">
    <source>
        <dbReference type="Proteomes" id="UP000828390"/>
    </source>
</evidence>
<name>A0A9D4CYP2_DREPO</name>
<keyword evidence="2" id="KW-0396">Initiation factor</keyword>
<evidence type="ECO:0000256" key="1">
    <source>
        <dbReference type="ARBA" id="ARBA00022490"/>
    </source>
</evidence>
<dbReference type="EMBL" id="JAIWYP010000011">
    <property type="protein sequence ID" value="KAH3734999.1"/>
    <property type="molecule type" value="Genomic_DNA"/>
</dbReference>
<sequence>MEYYDKTYDRVTTKNEKPLKRINRIFHKVTTTDDPMIRQVLYALRNTPCVVF</sequence>
<evidence type="ECO:0000313" key="5">
    <source>
        <dbReference type="EMBL" id="KAH3734999.1"/>
    </source>
</evidence>
<dbReference type="GO" id="GO:0005852">
    <property type="term" value="C:eukaryotic translation initiation factor 3 complex"/>
    <property type="evidence" value="ECO:0007669"/>
    <property type="project" value="InterPro"/>
</dbReference>
<dbReference type="InterPro" id="IPR007783">
    <property type="entry name" value="eIF3d"/>
</dbReference>
<reference evidence="5" key="1">
    <citation type="journal article" date="2019" name="bioRxiv">
        <title>The Genome of the Zebra Mussel, Dreissena polymorpha: A Resource for Invasive Species Research.</title>
        <authorList>
            <person name="McCartney M.A."/>
            <person name="Auch B."/>
            <person name="Kono T."/>
            <person name="Mallez S."/>
            <person name="Zhang Y."/>
            <person name="Obille A."/>
            <person name="Becker A."/>
            <person name="Abrahante J.E."/>
            <person name="Garbe J."/>
            <person name="Badalamenti J.P."/>
            <person name="Herman A."/>
            <person name="Mangelson H."/>
            <person name="Liachko I."/>
            <person name="Sullivan S."/>
            <person name="Sone E.D."/>
            <person name="Koren S."/>
            <person name="Silverstein K.A.T."/>
            <person name="Beckman K.B."/>
            <person name="Gohl D.M."/>
        </authorList>
    </citation>
    <scope>NUCLEOTIDE SEQUENCE</scope>
    <source>
        <strain evidence="5">Duluth1</strain>
        <tissue evidence="5">Whole animal</tissue>
    </source>
</reference>
<reference evidence="5" key="2">
    <citation type="submission" date="2020-11" db="EMBL/GenBank/DDBJ databases">
        <authorList>
            <person name="McCartney M.A."/>
            <person name="Auch B."/>
            <person name="Kono T."/>
            <person name="Mallez S."/>
            <person name="Becker A."/>
            <person name="Gohl D.M."/>
            <person name="Silverstein K.A.T."/>
            <person name="Koren S."/>
            <person name="Bechman K.B."/>
            <person name="Herman A."/>
            <person name="Abrahante J.E."/>
            <person name="Garbe J."/>
        </authorList>
    </citation>
    <scope>NUCLEOTIDE SEQUENCE</scope>
    <source>
        <strain evidence="5">Duluth1</strain>
        <tissue evidence="5">Whole animal</tissue>
    </source>
</reference>
<keyword evidence="6" id="KW-1185">Reference proteome</keyword>
<evidence type="ECO:0000256" key="4">
    <source>
        <dbReference type="ARBA" id="ARBA00022917"/>
    </source>
</evidence>
<dbReference type="GO" id="GO:0003743">
    <property type="term" value="F:translation initiation factor activity"/>
    <property type="evidence" value="ECO:0007669"/>
    <property type="project" value="UniProtKB-KW"/>
</dbReference>
<dbReference type="Pfam" id="PF05091">
    <property type="entry name" value="eIF-3_zeta"/>
    <property type="match status" value="1"/>
</dbReference>
<evidence type="ECO:0000256" key="3">
    <source>
        <dbReference type="ARBA" id="ARBA00022884"/>
    </source>
</evidence>
<dbReference type="Proteomes" id="UP000828390">
    <property type="component" value="Unassembled WGS sequence"/>
</dbReference>
<keyword evidence="3" id="KW-0694">RNA-binding</keyword>
<protein>
    <submittedName>
        <fullName evidence="5">Uncharacterized protein</fullName>
    </submittedName>
</protein>
<comment type="caution">
    <text evidence="5">The sequence shown here is derived from an EMBL/GenBank/DDBJ whole genome shotgun (WGS) entry which is preliminary data.</text>
</comment>
<gene>
    <name evidence="5" type="ORF">DPMN_041459</name>
</gene>
<dbReference type="PANTHER" id="PTHR12399">
    <property type="entry name" value="EUKARYOTIC TRANSLATION INITIATION FACTOR 3 SUBUNIT 7"/>
    <property type="match status" value="1"/>
</dbReference>
<organism evidence="5 6">
    <name type="scientific">Dreissena polymorpha</name>
    <name type="common">Zebra mussel</name>
    <name type="synonym">Mytilus polymorpha</name>
    <dbReference type="NCBI Taxonomy" id="45954"/>
    <lineage>
        <taxon>Eukaryota</taxon>
        <taxon>Metazoa</taxon>
        <taxon>Spiralia</taxon>
        <taxon>Lophotrochozoa</taxon>
        <taxon>Mollusca</taxon>
        <taxon>Bivalvia</taxon>
        <taxon>Autobranchia</taxon>
        <taxon>Heteroconchia</taxon>
        <taxon>Euheterodonta</taxon>
        <taxon>Imparidentia</taxon>
        <taxon>Neoheterodontei</taxon>
        <taxon>Myida</taxon>
        <taxon>Dreissenoidea</taxon>
        <taxon>Dreissenidae</taxon>
        <taxon>Dreissena</taxon>
    </lineage>
</organism>
<keyword evidence="4" id="KW-0648">Protein biosynthesis</keyword>
<dbReference type="GO" id="GO:0003723">
    <property type="term" value="F:RNA binding"/>
    <property type="evidence" value="ECO:0007669"/>
    <property type="project" value="UniProtKB-KW"/>
</dbReference>
<keyword evidence="1" id="KW-0963">Cytoplasm</keyword>